<dbReference type="GO" id="GO:0000981">
    <property type="term" value="F:DNA-binding transcription factor activity, RNA polymerase II-specific"/>
    <property type="evidence" value="ECO:0007669"/>
    <property type="project" value="InterPro"/>
</dbReference>
<dbReference type="Gene3D" id="4.10.240.10">
    <property type="entry name" value="Zn(2)-C6 fungal-type DNA-binding domain"/>
    <property type="match status" value="1"/>
</dbReference>
<keyword evidence="4 7" id="KW-0863">Zinc-finger</keyword>
<protein>
    <submittedName>
        <fullName evidence="11">Uncharacterized protein</fullName>
    </submittedName>
</protein>
<evidence type="ECO:0000256" key="6">
    <source>
        <dbReference type="ARBA" id="ARBA00023242"/>
    </source>
</evidence>
<dbReference type="EMBL" id="CP017820">
    <property type="protein sequence ID" value="APA11188.1"/>
    <property type="molecule type" value="Genomic_DNA"/>
</dbReference>
<dbReference type="PROSITE" id="PS00028">
    <property type="entry name" value="ZINC_FINGER_C2H2_1"/>
    <property type="match status" value="2"/>
</dbReference>
<evidence type="ECO:0000259" key="9">
    <source>
        <dbReference type="PROSITE" id="PS50048"/>
    </source>
</evidence>
<dbReference type="PANTHER" id="PTHR40626">
    <property type="entry name" value="MIP31509P"/>
    <property type="match status" value="1"/>
</dbReference>
<proteinExistence type="predicted"/>
<reference evidence="12" key="1">
    <citation type="journal article" date="2017" name="Genome Biol. Evol.">
        <title>The complete genome sequence of the phytopathogenic fungus Sclerotinia sclerotiorum reveals insights into the genome architecture of broad host range pathogens.</title>
        <authorList>
            <person name="Derbyshire M."/>
            <person name="Denton-Giles M."/>
            <person name="Hegedus D."/>
            <person name="Seifbarghy S."/>
            <person name="Rollins J."/>
            <person name="van Kan J."/>
            <person name="Seidl M.F."/>
            <person name="Faino L."/>
            <person name="Mbengue M."/>
            <person name="Navaud O."/>
            <person name="Raffaele S."/>
            <person name="Hammond-Kosack K."/>
            <person name="Heard S."/>
            <person name="Oliver R."/>
        </authorList>
    </citation>
    <scope>NUCLEOTIDE SEQUENCE [LARGE SCALE GENOMIC DNA]</scope>
    <source>
        <strain evidence="12">ATCC 18683 / 1980 / Ss-1</strain>
    </source>
</reference>
<evidence type="ECO:0000313" key="12">
    <source>
        <dbReference type="Proteomes" id="UP000177798"/>
    </source>
</evidence>
<evidence type="ECO:0000256" key="2">
    <source>
        <dbReference type="ARBA" id="ARBA00022723"/>
    </source>
</evidence>
<dbReference type="SUPFAM" id="SSF57667">
    <property type="entry name" value="beta-beta-alpha zinc fingers"/>
    <property type="match status" value="1"/>
</dbReference>
<evidence type="ECO:0000313" key="11">
    <source>
        <dbReference type="EMBL" id="APA11188.1"/>
    </source>
</evidence>
<evidence type="ECO:0000259" key="10">
    <source>
        <dbReference type="PROSITE" id="PS50157"/>
    </source>
</evidence>
<dbReference type="InterPro" id="IPR036864">
    <property type="entry name" value="Zn2-C6_fun-type_DNA-bd_sf"/>
</dbReference>
<evidence type="ECO:0000256" key="3">
    <source>
        <dbReference type="ARBA" id="ARBA00022737"/>
    </source>
</evidence>
<sequence length="811" mass="91383">MDSQGTSPRWHCQFQDCTKSFQRKEHLTRHQKSHSDTSPAHICRICHKEFSRSDGLQRHLGRHGQQFKKPIGRSRRACVACHSSKIKCDGKNPCSRCEKKMIPCKYGSGQESSAAAGDSSRDEVSMANDSGEEGSESVMSDSLNGIANSVGSRGSGQTPSLSEAFMSDRSSDSTRMFNSGQPSNPLQTFNSIPTCSPLQESHGSSASMTVLCGSLTAENWNPLALGSLSQGIVDWSNFRIQPDAPQTGEPHQNPLPPTSKPDYLCSLTTETVERYRTLYFAHFHDRWPIIHSPSYEDIEEVPKILLPSILMIGGWIDGTPTSRYWALKVHQSLVKRIIPRLCQLEDIDTMTQPLPIVLYQCTLLNIIFASYCGKRDILAKGLVLRNLLATSLYEVGILTPGTIYTDDKPGFFLPLHLVKQEQRRRIAIGLFKIDTYFSVIKGQPLLIKPEELHFSIPETFAHWNADGLPIFEVRRRDEPKSRSQRLINMMFEEVTLGTIDFSENDSMLEDIQMCLWAMQSQISQLSKQDPQKRNELSLNIQRESLKRQLESLKRGATKLCTRISSREVLEQADHSPMRHYYGIEDHDKPGWENIVSRRIHRFIFDTSILYHLMSLQVFTEMQTLRMLAKDPAIPDNIRGFFGEVYSHPHTSRISAARAWTQEPNSRRALWHASEILLSHNKLNMTSSLVDFIPDPISYIALASAALVIWTHCMYGQETCSPGPDASGSISVSHHEGMPIELTKLSEVMNGASYDERAKEVWIESGACFRVSLENVRLCGCNVGILMAKLRAYIPRDWEVVKEIAPNVLGDA</sequence>
<feature type="domain" description="C2H2-type" evidence="10">
    <location>
        <begin position="41"/>
        <end position="68"/>
    </location>
</feature>
<dbReference type="SUPFAM" id="SSF57701">
    <property type="entry name" value="Zn2/Cys6 DNA-binding domain"/>
    <property type="match status" value="1"/>
</dbReference>
<dbReference type="AlphaFoldDB" id="A0A1D9Q8B6"/>
<dbReference type="GO" id="GO:0008270">
    <property type="term" value="F:zinc ion binding"/>
    <property type="evidence" value="ECO:0007669"/>
    <property type="project" value="UniProtKB-KW"/>
</dbReference>
<keyword evidence="6" id="KW-0539">Nucleus</keyword>
<accession>A0A1D9Q8B6</accession>
<dbReference type="SMART" id="SM00355">
    <property type="entry name" value="ZnF_C2H2"/>
    <property type="match status" value="2"/>
</dbReference>
<evidence type="ECO:0000256" key="4">
    <source>
        <dbReference type="ARBA" id="ARBA00022771"/>
    </source>
</evidence>
<evidence type="ECO:0000256" key="8">
    <source>
        <dbReference type="SAM" id="MobiDB-lite"/>
    </source>
</evidence>
<feature type="region of interest" description="Disordered" evidence="8">
    <location>
        <begin position="240"/>
        <end position="261"/>
    </location>
</feature>
<dbReference type="GO" id="GO:0005634">
    <property type="term" value="C:nucleus"/>
    <property type="evidence" value="ECO:0007669"/>
    <property type="project" value="UniProtKB-SubCell"/>
</dbReference>
<dbReference type="PROSITE" id="PS50048">
    <property type="entry name" value="ZN2_CY6_FUNGAL_2"/>
    <property type="match status" value="1"/>
</dbReference>
<dbReference type="VEuPathDB" id="FungiDB:sscle_07g059580"/>
<dbReference type="PROSITE" id="PS00463">
    <property type="entry name" value="ZN2_CY6_FUNGAL_1"/>
    <property type="match status" value="1"/>
</dbReference>
<dbReference type="CDD" id="cd00067">
    <property type="entry name" value="GAL4"/>
    <property type="match status" value="1"/>
</dbReference>
<dbReference type="InterPro" id="IPR036236">
    <property type="entry name" value="Znf_C2H2_sf"/>
</dbReference>
<feature type="compositionally biased region" description="Polar residues" evidence="8">
    <location>
        <begin position="173"/>
        <end position="188"/>
    </location>
</feature>
<keyword evidence="2" id="KW-0479">Metal-binding</keyword>
<dbReference type="Pfam" id="PF00096">
    <property type="entry name" value="zf-C2H2"/>
    <property type="match status" value="1"/>
</dbReference>
<dbReference type="InterPro" id="IPR051059">
    <property type="entry name" value="VerF-like"/>
</dbReference>
<evidence type="ECO:0000256" key="5">
    <source>
        <dbReference type="ARBA" id="ARBA00022833"/>
    </source>
</evidence>
<keyword evidence="3" id="KW-0677">Repeat</keyword>
<dbReference type="InterPro" id="IPR001138">
    <property type="entry name" value="Zn2Cys6_DnaBD"/>
</dbReference>
<feature type="region of interest" description="Disordered" evidence="8">
    <location>
        <begin position="108"/>
        <end position="188"/>
    </location>
</feature>
<evidence type="ECO:0000256" key="7">
    <source>
        <dbReference type="PROSITE-ProRule" id="PRU00042"/>
    </source>
</evidence>
<comment type="subcellular location">
    <subcellularLocation>
        <location evidence="1">Nucleus</location>
    </subcellularLocation>
</comment>
<feature type="compositionally biased region" description="Polar residues" evidence="8">
    <location>
        <begin position="137"/>
        <end position="161"/>
    </location>
</feature>
<dbReference type="GO" id="GO:0006351">
    <property type="term" value="P:DNA-templated transcription"/>
    <property type="evidence" value="ECO:0007669"/>
    <property type="project" value="InterPro"/>
</dbReference>
<dbReference type="Pfam" id="PF00172">
    <property type="entry name" value="Zn_clus"/>
    <property type="match status" value="1"/>
</dbReference>
<organism evidence="11 12">
    <name type="scientific">Sclerotinia sclerotiorum (strain ATCC 18683 / 1980 / Ss-1)</name>
    <name type="common">White mold</name>
    <name type="synonym">Whetzelinia sclerotiorum</name>
    <dbReference type="NCBI Taxonomy" id="665079"/>
    <lineage>
        <taxon>Eukaryota</taxon>
        <taxon>Fungi</taxon>
        <taxon>Dikarya</taxon>
        <taxon>Ascomycota</taxon>
        <taxon>Pezizomycotina</taxon>
        <taxon>Leotiomycetes</taxon>
        <taxon>Helotiales</taxon>
        <taxon>Sclerotiniaceae</taxon>
        <taxon>Sclerotinia</taxon>
    </lineage>
</organism>
<feature type="domain" description="Zn(2)-C6 fungal-type" evidence="9">
    <location>
        <begin position="77"/>
        <end position="106"/>
    </location>
</feature>
<evidence type="ECO:0000256" key="1">
    <source>
        <dbReference type="ARBA" id="ARBA00004123"/>
    </source>
</evidence>
<dbReference type="GO" id="GO:0000978">
    <property type="term" value="F:RNA polymerase II cis-regulatory region sequence-specific DNA binding"/>
    <property type="evidence" value="ECO:0007669"/>
    <property type="project" value="InterPro"/>
</dbReference>
<dbReference type="PANTHER" id="PTHR40626:SF11">
    <property type="entry name" value="ZINC FINGER PROTEIN YPR022C"/>
    <property type="match status" value="1"/>
</dbReference>
<gene>
    <name evidence="11" type="ORF">sscle_07g059580</name>
</gene>
<dbReference type="CDD" id="cd12148">
    <property type="entry name" value="fungal_TF_MHR"/>
    <property type="match status" value="1"/>
</dbReference>
<dbReference type="PROSITE" id="PS50157">
    <property type="entry name" value="ZINC_FINGER_C2H2_2"/>
    <property type="match status" value="2"/>
</dbReference>
<dbReference type="InterPro" id="IPR013087">
    <property type="entry name" value="Znf_C2H2_type"/>
</dbReference>
<keyword evidence="5" id="KW-0862">Zinc</keyword>
<dbReference type="InterPro" id="IPR007219">
    <property type="entry name" value="XnlR_reg_dom"/>
</dbReference>
<dbReference type="Pfam" id="PF04082">
    <property type="entry name" value="Fungal_trans"/>
    <property type="match status" value="1"/>
</dbReference>
<dbReference type="SMART" id="SM00066">
    <property type="entry name" value="GAL4"/>
    <property type="match status" value="1"/>
</dbReference>
<feature type="domain" description="C2H2-type" evidence="10">
    <location>
        <begin position="10"/>
        <end position="39"/>
    </location>
</feature>
<name>A0A1D9Q8B6_SCLS1</name>
<dbReference type="Gene3D" id="3.30.160.60">
    <property type="entry name" value="Classic Zinc Finger"/>
    <property type="match status" value="1"/>
</dbReference>
<dbReference type="Proteomes" id="UP000177798">
    <property type="component" value="Chromosome 7"/>
</dbReference>
<dbReference type="OrthoDB" id="654211at2759"/>